<dbReference type="Proteomes" id="UP000294192">
    <property type="component" value="Unassembled WGS sequence"/>
</dbReference>
<dbReference type="PANTHER" id="PTHR13479:SF40">
    <property type="entry name" value="SMALL RIBOSOMAL SUBUNIT PROTEIN BS18M"/>
    <property type="match status" value="1"/>
</dbReference>
<dbReference type="RefSeq" id="WP_131599095.1">
    <property type="nucleotide sequence ID" value="NZ_CBDBYK010000012.1"/>
</dbReference>
<dbReference type="Gene3D" id="4.10.640.10">
    <property type="entry name" value="Ribosomal protein S18"/>
    <property type="match status" value="1"/>
</dbReference>
<gene>
    <name evidence="5 7" type="primary">rpsR</name>
    <name evidence="7" type="ORF">C4B24_02705</name>
</gene>
<keyword evidence="5" id="KW-0699">rRNA-binding</keyword>
<dbReference type="PROSITE" id="PS00057">
    <property type="entry name" value="RIBOSOMAL_S18"/>
    <property type="match status" value="1"/>
</dbReference>
<dbReference type="GO" id="GO:0006412">
    <property type="term" value="P:translation"/>
    <property type="evidence" value="ECO:0007669"/>
    <property type="project" value="UniProtKB-UniRule"/>
</dbReference>
<comment type="subunit">
    <text evidence="5">Part of the 30S ribosomal subunit. Forms a tight heterodimer with protein bS6.</text>
</comment>
<evidence type="ECO:0000256" key="5">
    <source>
        <dbReference type="HAMAP-Rule" id="MF_00270"/>
    </source>
</evidence>
<keyword evidence="5" id="KW-0694">RNA-binding</keyword>
<comment type="caution">
    <text evidence="7">The sequence shown here is derived from an EMBL/GenBank/DDBJ whole genome shotgun (WGS) entry which is preliminary data.</text>
</comment>
<dbReference type="GO" id="GO:0003735">
    <property type="term" value="F:structural constituent of ribosome"/>
    <property type="evidence" value="ECO:0007669"/>
    <property type="project" value="InterPro"/>
</dbReference>
<evidence type="ECO:0000256" key="4">
    <source>
        <dbReference type="ARBA" id="ARBA00035141"/>
    </source>
</evidence>
<evidence type="ECO:0000256" key="1">
    <source>
        <dbReference type="ARBA" id="ARBA00005589"/>
    </source>
</evidence>
<dbReference type="Pfam" id="PF01084">
    <property type="entry name" value="Ribosomal_S18"/>
    <property type="match status" value="1"/>
</dbReference>
<dbReference type="SUPFAM" id="SSF46911">
    <property type="entry name" value="Ribosomal protein S18"/>
    <property type="match status" value="1"/>
</dbReference>
<sequence length="84" mass="9770">MAFNNRKPKKVVKRRKPCFFHLEKINYIDYKDTELLGRFINNQGKILAAGVTGTCAKHQRSLSTAIKRARLVALLPFVKERVRR</sequence>
<dbReference type="AlphaFoldDB" id="A0A4R0XTY8"/>
<dbReference type="NCBIfam" id="TIGR00165">
    <property type="entry name" value="S18"/>
    <property type="match status" value="1"/>
</dbReference>
<protein>
    <recommendedName>
        <fullName evidence="4 5">Small ribosomal subunit protein bS18</fullName>
    </recommendedName>
</protein>
<proteinExistence type="inferred from homology"/>
<keyword evidence="8" id="KW-1185">Reference proteome</keyword>
<evidence type="ECO:0000256" key="6">
    <source>
        <dbReference type="RuleBase" id="RU003910"/>
    </source>
</evidence>
<dbReference type="InterPro" id="IPR001648">
    <property type="entry name" value="Ribosomal_bS18"/>
</dbReference>
<dbReference type="InterPro" id="IPR018275">
    <property type="entry name" value="Ribosomal_bS18_CS"/>
</dbReference>
<dbReference type="GO" id="GO:0070181">
    <property type="term" value="F:small ribosomal subunit rRNA binding"/>
    <property type="evidence" value="ECO:0007669"/>
    <property type="project" value="TreeGrafter"/>
</dbReference>
<dbReference type="GO" id="GO:0022627">
    <property type="term" value="C:cytosolic small ribosomal subunit"/>
    <property type="evidence" value="ECO:0007669"/>
    <property type="project" value="TreeGrafter"/>
</dbReference>
<dbReference type="PRINTS" id="PR00974">
    <property type="entry name" value="RIBOSOMALS18"/>
</dbReference>
<organism evidence="7 8">
    <name type="scientific">Mycoplasma marinum</name>
    <dbReference type="NCBI Taxonomy" id="1937190"/>
    <lineage>
        <taxon>Bacteria</taxon>
        <taxon>Bacillati</taxon>
        <taxon>Mycoplasmatota</taxon>
        <taxon>Mollicutes</taxon>
        <taxon>Mycoplasmataceae</taxon>
        <taxon>Mycoplasma</taxon>
    </lineage>
</organism>
<comment type="similarity">
    <text evidence="1 5 6">Belongs to the bacterial ribosomal protein bS18 family.</text>
</comment>
<accession>A0A4R0XTY8</accession>
<evidence type="ECO:0000313" key="7">
    <source>
        <dbReference type="EMBL" id="TCG11247.1"/>
    </source>
</evidence>
<reference evidence="7 8" key="1">
    <citation type="submission" date="2018-02" db="EMBL/GenBank/DDBJ databases">
        <title>Mycoplasma marinum and Mycoplasma todarodis sp. nov., moderately halophilic and psychrotolerant mycoplasmas isolated from cephalopods.</title>
        <authorList>
            <person name="Viver T."/>
        </authorList>
    </citation>
    <scope>NUCLEOTIDE SEQUENCE [LARGE SCALE GENOMIC DNA]</scope>
    <source>
        <strain evidence="7 8">PE</strain>
    </source>
</reference>
<keyword evidence="2 5" id="KW-0689">Ribosomal protein</keyword>
<evidence type="ECO:0000256" key="3">
    <source>
        <dbReference type="ARBA" id="ARBA00023274"/>
    </source>
</evidence>
<dbReference type="EMBL" id="PSZO01000010">
    <property type="protein sequence ID" value="TCG11247.1"/>
    <property type="molecule type" value="Genomic_DNA"/>
</dbReference>
<keyword evidence="3 5" id="KW-0687">Ribonucleoprotein</keyword>
<name>A0A4R0XTY8_9MOLU</name>
<dbReference type="PANTHER" id="PTHR13479">
    <property type="entry name" value="30S RIBOSOMAL PROTEIN S18"/>
    <property type="match status" value="1"/>
</dbReference>
<dbReference type="InterPro" id="IPR036870">
    <property type="entry name" value="Ribosomal_bS18_sf"/>
</dbReference>
<comment type="function">
    <text evidence="5">Binds as a heterodimer with protein bS6 to the central domain of the 16S rRNA, where it helps stabilize the platform of the 30S subunit.</text>
</comment>
<dbReference type="HAMAP" id="MF_00270">
    <property type="entry name" value="Ribosomal_bS18"/>
    <property type="match status" value="1"/>
</dbReference>
<evidence type="ECO:0000313" key="8">
    <source>
        <dbReference type="Proteomes" id="UP000294192"/>
    </source>
</evidence>
<dbReference type="OrthoDB" id="9812008at2"/>
<evidence type="ECO:0000256" key="2">
    <source>
        <dbReference type="ARBA" id="ARBA00022980"/>
    </source>
</evidence>